<dbReference type="InterPro" id="IPR036322">
    <property type="entry name" value="WD40_repeat_dom_sf"/>
</dbReference>
<feature type="region of interest" description="Disordered" evidence="6">
    <location>
        <begin position="460"/>
        <end position="506"/>
    </location>
</feature>
<dbReference type="SUPFAM" id="SSF50978">
    <property type="entry name" value="WD40 repeat-like"/>
    <property type="match status" value="1"/>
</dbReference>
<evidence type="ECO:0000256" key="2">
    <source>
        <dbReference type="ARBA" id="ARBA00022490"/>
    </source>
</evidence>
<keyword evidence="4" id="KW-0677">Repeat</keyword>
<dbReference type="PROSITE" id="PS51394">
    <property type="entry name" value="PFU"/>
    <property type="match status" value="1"/>
</dbReference>
<dbReference type="InterPro" id="IPR015155">
    <property type="entry name" value="PFU"/>
</dbReference>
<protein>
    <submittedName>
        <fullName evidence="9">Polyubiquitin binding protein</fullName>
    </submittedName>
</protein>
<dbReference type="Gene3D" id="3.10.20.870">
    <property type="entry name" value="PFU (PLAA family ubiquitin binding), C-terminal domain"/>
    <property type="match status" value="1"/>
</dbReference>
<evidence type="ECO:0000313" key="9">
    <source>
        <dbReference type="EMBL" id="PYH95332.1"/>
    </source>
</evidence>
<feature type="compositionally biased region" description="Basic and acidic residues" evidence="6">
    <location>
        <begin position="478"/>
        <end position="487"/>
    </location>
</feature>
<evidence type="ECO:0000256" key="6">
    <source>
        <dbReference type="SAM" id="MobiDB-lite"/>
    </source>
</evidence>
<dbReference type="Gene3D" id="1.25.10.10">
    <property type="entry name" value="Leucine-rich Repeat Variant"/>
    <property type="match status" value="1"/>
</dbReference>
<dbReference type="PROSITE" id="PS50294">
    <property type="entry name" value="WD_REPEATS_REGION"/>
    <property type="match status" value="3"/>
</dbReference>
<evidence type="ECO:0000256" key="4">
    <source>
        <dbReference type="ARBA" id="ARBA00022737"/>
    </source>
</evidence>
<dbReference type="InterPro" id="IPR038122">
    <property type="entry name" value="PFU_sf"/>
</dbReference>
<dbReference type="InterPro" id="IPR011989">
    <property type="entry name" value="ARM-like"/>
</dbReference>
<dbReference type="InterPro" id="IPR013535">
    <property type="entry name" value="PUL_dom"/>
</dbReference>
<feature type="repeat" description="WD" evidence="5">
    <location>
        <begin position="10"/>
        <end position="42"/>
    </location>
</feature>
<dbReference type="EMBL" id="KZ825855">
    <property type="protein sequence ID" value="PYH95332.1"/>
    <property type="molecule type" value="Genomic_DNA"/>
</dbReference>
<dbReference type="FunFam" id="3.10.20.870:FF:000003">
    <property type="entry name" value="Polyubiquitin binding (Doa1 Ufd3) protein"/>
    <property type="match status" value="1"/>
</dbReference>
<dbReference type="GO" id="GO:0043130">
    <property type="term" value="F:ubiquitin binding"/>
    <property type="evidence" value="ECO:0007669"/>
    <property type="project" value="TreeGrafter"/>
</dbReference>
<dbReference type="VEuPathDB" id="FungiDB:BO71DRAFT_377739"/>
<evidence type="ECO:0000256" key="3">
    <source>
        <dbReference type="ARBA" id="ARBA00022574"/>
    </source>
</evidence>
<dbReference type="OrthoDB" id="10265988at2759"/>
<dbReference type="SMART" id="SM00320">
    <property type="entry name" value="WD40"/>
    <property type="match status" value="6"/>
</dbReference>
<dbReference type="GO" id="GO:0005737">
    <property type="term" value="C:cytoplasm"/>
    <property type="evidence" value="ECO:0007669"/>
    <property type="project" value="UniProtKB-SubCell"/>
</dbReference>
<dbReference type="Pfam" id="PF09070">
    <property type="entry name" value="PFU"/>
    <property type="match status" value="1"/>
</dbReference>
<dbReference type="PRINTS" id="PR00320">
    <property type="entry name" value="GPROTEINBRPT"/>
</dbReference>
<dbReference type="CDD" id="cd00200">
    <property type="entry name" value="WD40"/>
    <property type="match status" value="1"/>
</dbReference>
<proteinExistence type="predicted"/>
<comment type="subcellular location">
    <subcellularLocation>
        <location evidence="1">Cytoplasm</location>
    </subcellularLocation>
</comment>
<dbReference type="GO" id="GO:0005634">
    <property type="term" value="C:nucleus"/>
    <property type="evidence" value="ECO:0007669"/>
    <property type="project" value="TreeGrafter"/>
</dbReference>
<keyword evidence="3 5" id="KW-0853">WD repeat</keyword>
<dbReference type="FunFam" id="2.130.10.10:FF:000236">
    <property type="entry name" value="Polyubiquitin binding protein (Doa1/Ufd3)"/>
    <property type="match status" value="1"/>
</dbReference>
<reference evidence="9 10" key="1">
    <citation type="submission" date="2018-02" db="EMBL/GenBank/DDBJ databases">
        <title>The genomes of Aspergillus section Nigri reveals drivers in fungal speciation.</title>
        <authorList>
            <consortium name="DOE Joint Genome Institute"/>
            <person name="Vesth T.C."/>
            <person name="Nybo J."/>
            <person name="Theobald S."/>
            <person name="Brandl J."/>
            <person name="Frisvad J.C."/>
            <person name="Nielsen K.F."/>
            <person name="Lyhne E.K."/>
            <person name="Kogle M.E."/>
            <person name="Kuo A."/>
            <person name="Riley R."/>
            <person name="Clum A."/>
            <person name="Nolan M."/>
            <person name="Lipzen A."/>
            <person name="Salamov A."/>
            <person name="Henrissat B."/>
            <person name="Wiebenga A."/>
            <person name="De vries R.P."/>
            <person name="Grigoriev I.V."/>
            <person name="Mortensen U.H."/>
            <person name="Andersen M.R."/>
            <person name="Baker S.E."/>
        </authorList>
    </citation>
    <scope>NUCLEOTIDE SEQUENCE [LARGE SCALE GENOMIC DNA]</scope>
    <source>
        <strain evidence="9 10">CBS 707.79</strain>
    </source>
</reference>
<evidence type="ECO:0000313" key="10">
    <source>
        <dbReference type="Proteomes" id="UP000247810"/>
    </source>
</evidence>
<evidence type="ECO:0000256" key="1">
    <source>
        <dbReference type="ARBA" id="ARBA00004496"/>
    </source>
</evidence>
<dbReference type="Pfam" id="PF00400">
    <property type="entry name" value="WD40"/>
    <property type="match status" value="6"/>
</dbReference>
<accession>A0A319EVC7</accession>
<dbReference type="GO" id="GO:0043161">
    <property type="term" value="P:proteasome-mediated ubiquitin-dependent protein catabolic process"/>
    <property type="evidence" value="ECO:0007669"/>
    <property type="project" value="TreeGrafter"/>
</dbReference>
<evidence type="ECO:0000256" key="5">
    <source>
        <dbReference type="PROSITE-ProRule" id="PRU00221"/>
    </source>
</evidence>
<dbReference type="PROSITE" id="PS51396">
    <property type="entry name" value="PUL"/>
    <property type="match status" value="1"/>
</dbReference>
<feature type="compositionally biased region" description="Polar residues" evidence="6">
    <location>
        <begin position="460"/>
        <end position="470"/>
    </location>
</feature>
<organism evidence="9 10">
    <name type="scientific">Aspergillus ellipticus CBS 707.79</name>
    <dbReference type="NCBI Taxonomy" id="1448320"/>
    <lineage>
        <taxon>Eukaryota</taxon>
        <taxon>Fungi</taxon>
        <taxon>Dikarya</taxon>
        <taxon>Ascomycota</taxon>
        <taxon>Pezizomycotina</taxon>
        <taxon>Eurotiomycetes</taxon>
        <taxon>Eurotiomycetidae</taxon>
        <taxon>Eurotiales</taxon>
        <taxon>Aspergillaceae</taxon>
        <taxon>Aspergillus</taxon>
        <taxon>Aspergillus subgen. Circumdati</taxon>
    </lineage>
</organism>
<dbReference type="InterPro" id="IPR001680">
    <property type="entry name" value="WD40_rpt"/>
</dbReference>
<feature type="compositionally biased region" description="Low complexity" evidence="6">
    <location>
        <begin position="488"/>
        <end position="498"/>
    </location>
</feature>
<dbReference type="InterPro" id="IPR015943">
    <property type="entry name" value="WD40/YVTN_repeat-like_dom_sf"/>
</dbReference>
<feature type="domain" description="PUL" evidence="8">
    <location>
        <begin position="507"/>
        <end position="789"/>
    </location>
</feature>
<dbReference type="PROSITE" id="PS50082">
    <property type="entry name" value="WD_REPEATS_2"/>
    <property type="match status" value="3"/>
</dbReference>
<keyword evidence="10" id="KW-1185">Reference proteome</keyword>
<feature type="repeat" description="WD" evidence="5">
    <location>
        <begin position="232"/>
        <end position="263"/>
    </location>
</feature>
<dbReference type="PANTHER" id="PTHR19849:SF0">
    <property type="entry name" value="PHOSPHOLIPASE A-2-ACTIVATING PROTEIN"/>
    <property type="match status" value="1"/>
</dbReference>
<evidence type="ECO:0000259" key="7">
    <source>
        <dbReference type="PROSITE" id="PS51394"/>
    </source>
</evidence>
<dbReference type="PANTHER" id="PTHR19849">
    <property type="entry name" value="PHOSPHOLIPASE A-2-ACTIVATING PROTEIN"/>
    <property type="match status" value="1"/>
</dbReference>
<dbReference type="Pfam" id="PF08324">
    <property type="entry name" value="PUL"/>
    <property type="match status" value="1"/>
</dbReference>
<name>A0A319EVC7_9EURO</name>
<feature type="domain" description="PFU" evidence="7">
    <location>
        <begin position="371"/>
        <end position="467"/>
    </location>
</feature>
<dbReference type="AlphaFoldDB" id="A0A319EVC7"/>
<sequence>MPEFKISASLEGHGDDVRAVAFPNPNAIFSASRDATVRLWKLVSTPPPTYDYNITTHGQAFINALAYCPPTPAFPDGLVLSGGQDTIIEARQPGKAADDNADAMLLGHTHNVCALDVSHEGGWVVSGSWDSTARLWKVGKWECEVVLDGHQGSVWTVLAYDKDTVITGCADKVIRIFNTSGTLLKSIKDSQDVVRALCKVPASNPTGAHFAAASNDGVIRLFTIQGQLVGEVHGHESFIYSLAALPSGELVSSGEDRTVRVWNGTQCVQTITHPAISVWSVAACSDNGDIVTGASDRITRVFSRNQDRIASAEVVQQFETAVKESSIPQQQVGNINKDKLPGPEFLRQKSGVKDGQVQMIRETDGSVTAHTWSAASQEWIAVGTVVDSAASSGRKIEYLGQDYDYVFDVDVEDGKPPLKLPFNVSQNPYEAATKFIQDNELSMNYLDQVAQFIVQNTQGTTLGQPSQDQTPAGADPWGQERRYRPGEGEAQPQSQSQAPPVPEARPKVLPQKSYLSIKSANLKVIAKKLQELNQQIVSSGSKDLSLNPSELETVATLCGDLESSSLDKSTEVEAGLVSLYKVATVWPVSNRLPGLDLLRLFAAATPVIATADYDSKDLITGIQSSGVFDSPLNVNNAMLSIRMLANLFETNAGRELVSSRFDQVLNGVKSALSNSGGTPNRNLTIAVTTLYINVAVYLTSEGRESVPESSERALVLLGELVTMIQGEKDSEAVYRGLVALGTLVKGLGEEVKSAAKEVYDVGDVLKNISSSGLGKEPRTKGIIGEIAETLS</sequence>
<gene>
    <name evidence="9" type="ORF">BO71DRAFT_377739</name>
</gene>
<dbReference type="Gene3D" id="2.130.10.10">
    <property type="entry name" value="YVTN repeat-like/Quinoprotein amine dehydrogenase"/>
    <property type="match status" value="1"/>
</dbReference>
<dbReference type="GO" id="GO:0010992">
    <property type="term" value="P:ubiquitin recycling"/>
    <property type="evidence" value="ECO:0007669"/>
    <property type="project" value="TreeGrafter"/>
</dbReference>
<keyword evidence="2" id="KW-0963">Cytoplasm</keyword>
<dbReference type="Proteomes" id="UP000247810">
    <property type="component" value="Unassembled WGS sequence"/>
</dbReference>
<dbReference type="FunFam" id="1.25.10.10:FF:000377">
    <property type="entry name" value="Polyubiquitin binding protein (Doa1/Ufd3)"/>
    <property type="match status" value="1"/>
</dbReference>
<dbReference type="InterPro" id="IPR020472">
    <property type="entry name" value="WD40_PAC1"/>
</dbReference>
<feature type="repeat" description="WD" evidence="5">
    <location>
        <begin position="105"/>
        <end position="138"/>
    </location>
</feature>
<dbReference type="STRING" id="1448320.A0A319EVC7"/>
<evidence type="ECO:0000259" key="8">
    <source>
        <dbReference type="PROSITE" id="PS51396"/>
    </source>
</evidence>